<dbReference type="Proteomes" id="UP000199147">
    <property type="component" value="Unassembled WGS sequence"/>
</dbReference>
<dbReference type="RefSeq" id="WP_090513300.1">
    <property type="nucleotide sequence ID" value="NZ_CWKH01000001.1"/>
</dbReference>
<gene>
    <name evidence="6" type="ORF">BN2156_02165</name>
</gene>
<evidence type="ECO:0000313" key="6">
    <source>
        <dbReference type="EMBL" id="CRZ15305.1"/>
    </source>
</evidence>
<dbReference type="InterPro" id="IPR051935">
    <property type="entry name" value="HSDL2"/>
</dbReference>
<dbReference type="AlphaFoldDB" id="A0A0H5RME3"/>
<evidence type="ECO:0000256" key="5">
    <source>
        <dbReference type="ARBA" id="ARBA00023140"/>
    </source>
</evidence>
<name>A0A0H5RME3_9MYCO</name>
<sequence length="294" mass="31073">MSLSGKTLFISGASRGVGLAIAKRAAADGANVALIAKTAEPHPKLPGTVYTAAKEIEDAGGHALPIVGDIRDGDAVAGAVATAVAQFGGIDVCVNNASAINTGAVEDVPLKRFDLMNGIQVRGTYAVSQACIPHMKGRENPHILTLSPPIRLEPKWLTPTAYMMAKFGMSLCALALAEELRPYGIASNTLWPRTSVATAAILNLRGGEESMKRSRRPEVYSDAAYAVLNRPSRDYTGRSLLCEDVLLESGVTDLSVYDCVPGADLRIDLWVDAADPPGYVGPTPDRRTTTEAKL</sequence>
<comment type="similarity">
    <text evidence="2">Belongs to the short-chain dehydrogenases/reductases (SDR) family.</text>
</comment>
<proteinExistence type="inferred from homology"/>
<dbReference type="PRINTS" id="PR00081">
    <property type="entry name" value="GDHRDH"/>
</dbReference>
<accession>A0A0H5RME3</accession>
<dbReference type="InterPro" id="IPR036291">
    <property type="entry name" value="NAD(P)-bd_dom_sf"/>
</dbReference>
<dbReference type="Gene3D" id="3.40.50.720">
    <property type="entry name" value="NAD(P)-binding Rossmann-like Domain"/>
    <property type="match status" value="1"/>
</dbReference>
<dbReference type="GO" id="GO:0016491">
    <property type="term" value="F:oxidoreductase activity"/>
    <property type="evidence" value="ECO:0007669"/>
    <property type="project" value="UniProtKB-KW"/>
</dbReference>
<evidence type="ECO:0000313" key="7">
    <source>
        <dbReference type="Proteomes" id="UP000199147"/>
    </source>
</evidence>
<reference evidence="7" key="1">
    <citation type="submission" date="2015-07" db="EMBL/GenBank/DDBJ databases">
        <authorList>
            <person name="Urmite Genomes"/>
        </authorList>
    </citation>
    <scope>NUCLEOTIDE SEQUENCE [LARGE SCALE GENOMIC DNA]</scope>
    <source>
        <strain evidence="7">type strain: ATCC 49404</strain>
    </source>
</reference>
<evidence type="ECO:0000256" key="4">
    <source>
        <dbReference type="ARBA" id="ARBA00023002"/>
    </source>
</evidence>
<dbReference type="NCBIfam" id="NF006133">
    <property type="entry name" value="PRK08278.1"/>
    <property type="match status" value="1"/>
</dbReference>
<dbReference type="EMBL" id="CWKH01000001">
    <property type="protein sequence ID" value="CRZ15305.1"/>
    <property type="molecule type" value="Genomic_DNA"/>
</dbReference>
<dbReference type="PANTHER" id="PTHR42808:SF3">
    <property type="entry name" value="HYDROXYSTEROID DEHYDROGENASE-LIKE PROTEIN 2"/>
    <property type="match status" value="1"/>
</dbReference>
<dbReference type="STRING" id="146018.BN2156_02165"/>
<dbReference type="Pfam" id="PF00106">
    <property type="entry name" value="adh_short"/>
    <property type="match status" value="1"/>
</dbReference>
<keyword evidence="7" id="KW-1185">Reference proteome</keyword>
<dbReference type="FunFam" id="3.40.50.720:FF:000301">
    <property type="entry name" value="Hydroxysteroid dehydrogenase like 2"/>
    <property type="match status" value="1"/>
</dbReference>
<dbReference type="PANTHER" id="PTHR42808">
    <property type="entry name" value="HYDROXYSTEROID DEHYDROGENASE-LIKE PROTEIN 2"/>
    <property type="match status" value="1"/>
</dbReference>
<evidence type="ECO:0000256" key="1">
    <source>
        <dbReference type="ARBA" id="ARBA00004275"/>
    </source>
</evidence>
<dbReference type="InterPro" id="IPR002347">
    <property type="entry name" value="SDR_fam"/>
</dbReference>
<dbReference type="OrthoDB" id="9810935at2"/>
<protein>
    <submittedName>
        <fullName evidence="6">Dehydrogenase</fullName>
    </submittedName>
</protein>
<comment type="subcellular location">
    <subcellularLocation>
        <location evidence="1">Peroxisome</location>
    </subcellularLocation>
</comment>
<evidence type="ECO:0000256" key="3">
    <source>
        <dbReference type="ARBA" id="ARBA00022857"/>
    </source>
</evidence>
<keyword evidence="3" id="KW-0521">NADP</keyword>
<evidence type="ECO:0000256" key="2">
    <source>
        <dbReference type="ARBA" id="ARBA00006484"/>
    </source>
</evidence>
<dbReference type="SUPFAM" id="SSF51735">
    <property type="entry name" value="NAD(P)-binding Rossmann-fold domains"/>
    <property type="match status" value="1"/>
</dbReference>
<organism evidence="6 7">
    <name type="scientific">Mycolicibacterium neworleansense</name>
    <dbReference type="NCBI Taxonomy" id="146018"/>
    <lineage>
        <taxon>Bacteria</taxon>
        <taxon>Bacillati</taxon>
        <taxon>Actinomycetota</taxon>
        <taxon>Actinomycetes</taxon>
        <taxon>Mycobacteriales</taxon>
        <taxon>Mycobacteriaceae</taxon>
        <taxon>Mycolicibacterium</taxon>
    </lineage>
</organism>
<keyword evidence="5" id="KW-0576">Peroxisome</keyword>
<keyword evidence="4" id="KW-0560">Oxidoreductase</keyword>